<evidence type="ECO:0000313" key="1">
    <source>
        <dbReference type="PIR" id="E39572"/>
    </source>
</evidence>
<dbReference type="Pfam" id="PF08250">
    <property type="entry name" value="Sperm_act_pep"/>
    <property type="match status" value="1"/>
</dbReference>
<sequence>GFSLSGGGVG</sequence>
<dbReference type="PIR" id="E39572">
    <property type="entry name" value="E39572"/>
</dbReference>
<organism evidence="1">
    <name type="scientific">Tripneustes gratilla</name>
    <name type="common">Hawaian sea urchin</name>
    <name type="synonym">Echinus gratilla</name>
    <dbReference type="NCBI Taxonomy" id="7673"/>
    <lineage>
        <taxon>Eukaryota</taxon>
        <taxon>Metazoa</taxon>
        <taxon>Echinodermata</taxon>
        <taxon>Eleutherozoa</taxon>
        <taxon>Echinozoa</taxon>
        <taxon>Echinoidea</taxon>
        <taxon>Euechinoidea</taxon>
        <taxon>Echinacea</taxon>
        <taxon>Temnopleuroida</taxon>
        <taxon>Toxopneustidae</taxon>
        <taxon>Tripneustes</taxon>
    </lineage>
</organism>
<keyword id="KW-0903">Direct protein sequencing</keyword>
<reference evidence="1" key="1">
    <citation type="journal article" date="1991" name="Biochemistry">
        <title>Identification of a novel amino acid, o-bromo-L-phenylalanine, in egg-associated peptides that activate spermatozoa.</title>
        <authorList>
            <person name="Yoshino K."/>
            <person name="Takao T."/>
            <person name="Suhara M."/>
            <person name="Kitai T."/>
            <person name="Hori H."/>
            <person name="Nomura K."/>
            <person name="Yamaguchi M."/>
            <person name="Shimonishi Y."/>
            <person name="Suzuki N."/>
        </authorList>
    </citation>
    <scope>PROTEIN SEQUENCE</scope>
</reference>
<proteinExistence type="evidence at protein level"/>
<accession>Q7M3T4</accession>
<name>Q7M3T4_TRIGR</name>
<protein>
    <submittedName>
        <fullName evidence="1">Sperm-activating peptide TG-5</fullName>
    </submittedName>
</protein>
<dbReference type="InterPro" id="IPR013254">
    <property type="entry name" value="Sperm_act_pept"/>
</dbReference>